<dbReference type="EMBL" id="JACRSX010000006">
    <property type="protein sequence ID" value="MBC8562263.1"/>
    <property type="molecule type" value="Genomic_DNA"/>
</dbReference>
<dbReference type="InterPro" id="IPR029044">
    <property type="entry name" value="Nucleotide-diphossugar_trans"/>
</dbReference>
<name>A0ABR7N0U8_9FIRM</name>
<dbReference type="PANTHER" id="PTHR22916">
    <property type="entry name" value="GLYCOSYLTRANSFERASE"/>
    <property type="match status" value="1"/>
</dbReference>
<dbReference type="InterPro" id="IPR001173">
    <property type="entry name" value="Glyco_trans_2-like"/>
</dbReference>
<proteinExistence type="predicted"/>
<evidence type="ECO:0000259" key="1">
    <source>
        <dbReference type="Pfam" id="PF00535"/>
    </source>
</evidence>
<dbReference type="Gene3D" id="3.90.550.10">
    <property type="entry name" value="Spore Coat Polysaccharide Biosynthesis Protein SpsA, Chain A"/>
    <property type="match status" value="1"/>
</dbReference>
<gene>
    <name evidence="2" type="ORF">H8704_06420</name>
</gene>
<dbReference type="CDD" id="cd00761">
    <property type="entry name" value="Glyco_tranf_GTA_type"/>
    <property type="match status" value="1"/>
</dbReference>
<keyword evidence="3" id="KW-1185">Reference proteome</keyword>
<evidence type="ECO:0000313" key="2">
    <source>
        <dbReference type="EMBL" id="MBC8562263.1"/>
    </source>
</evidence>
<dbReference type="SUPFAM" id="SSF53448">
    <property type="entry name" value="Nucleotide-diphospho-sugar transferases"/>
    <property type="match status" value="1"/>
</dbReference>
<protein>
    <submittedName>
        <fullName evidence="2">Glycosyltransferase family 2 protein</fullName>
    </submittedName>
</protein>
<feature type="domain" description="Glycosyltransferase 2-like" evidence="1">
    <location>
        <begin position="6"/>
        <end position="114"/>
    </location>
</feature>
<dbReference type="Proteomes" id="UP000606193">
    <property type="component" value="Unassembled WGS sequence"/>
</dbReference>
<organism evidence="2 3">
    <name type="scientific">Jutongia huaianensis</name>
    <dbReference type="NCBI Taxonomy" id="2763668"/>
    <lineage>
        <taxon>Bacteria</taxon>
        <taxon>Bacillati</taxon>
        <taxon>Bacillota</taxon>
        <taxon>Clostridia</taxon>
        <taxon>Lachnospirales</taxon>
        <taxon>Lachnospiraceae</taxon>
        <taxon>Jutongia</taxon>
    </lineage>
</organism>
<dbReference type="PANTHER" id="PTHR22916:SF3">
    <property type="entry name" value="UDP-GLCNAC:BETAGAL BETA-1,3-N-ACETYLGLUCOSAMINYLTRANSFERASE-LIKE PROTEIN 1"/>
    <property type="match status" value="1"/>
</dbReference>
<sequence length="317" mass="37475">MKPLVSICIPTYNRVEQLKITMESIMAQPEFREGKVEIVISDNASDDDTEQMGRQYAGQSDHIVYFRNEQNVRDRNFPLALSRGTGILRKLNNDTLCLNKDTLRLLCNLAEEYQESRPCIFLSNGQGKGQSREHFSFRDFVVTEGHYVTWIGGFTIWEDDCAALEKDTAGCELSLWQVRKIYETAYRKNDIVVCNQRIGRSLSPAKKDVSYGLYQVFYVNYMKLLEPYEQNQALSAEDMEIIQKNLLINFFTEWMINWELSMTDAQYSATENLKELVSKQYRDKPYWKEYQKLYRRRYHFMKMVNKLMEIKNFICRK</sequence>
<comment type="caution">
    <text evidence="2">The sequence shown here is derived from an EMBL/GenBank/DDBJ whole genome shotgun (WGS) entry which is preliminary data.</text>
</comment>
<evidence type="ECO:0000313" key="3">
    <source>
        <dbReference type="Proteomes" id="UP000606193"/>
    </source>
</evidence>
<dbReference type="RefSeq" id="WP_118677435.1">
    <property type="nucleotide sequence ID" value="NZ_JACRSX010000006.1"/>
</dbReference>
<accession>A0ABR7N0U8</accession>
<reference evidence="2 3" key="1">
    <citation type="submission" date="2020-08" db="EMBL/GenBank/DDBJ databases">
        <title>Genome public.</title>
        <authorList>
            <person name="Liu C."/>
            <person name="Sun Q."/>
        </authorList>
    </citation>
    <scope>NUCLEOTIDE SEQUENCE [LARGE SCALE GENOMIC DNA]</scope>
    <source>
        <strain evidence="2 3">NSJ-37</strain>
    </source>
</reference>
<dbReference type="Pfam" id="PF00535">
    <property type="entry name" value="Glycos_transf_2"/>
    <property type="match status" value="1"/>
</dbReference>